<accession>A0A0D4ZZI4</accession>
<proteinExistence type="predicted"/>
<dbReference type="EMBL" id="KM978039">
    <property type="protein sequence ID" value="AJW29667.1"/>
    <property type="molecule type" value="Genomic_DNA"/>
</dbReference>
<dbReference type="PATRIC" id="fig|549.21.peg.2393"/>
<sequence length="154" mass="17959">MRRHPLPDHDITTDEGSAELQQAFSLLLPIRRQRLRRCERLQRQAEQALCETQRQSAEAEHQLEAAQQHYQQLRDSFAGHHQSGLQKQEHLVGGLARERQASDAVSGQRNQLQQCRAQQVMQQQQVQHTQQQTQARLRDVEKLEYLMAHSEALR</sequence>
<reference evidence="2" key="1">
    <citation type="submission" date="2014-10" db="EMBL/GenBank/DDBJ databases">
        <authorList>
            <person name="Robin F."/>
            <person name="Le Brun C."/>
        </authorList>
    </citation>
    <scope>NUCLEOTIDE SEQUENCE</scope>
    <source>
        <strain evidence="2">DC432</strain>
    </source>
</reference>
<feature type="region of interest" description="Disordered" evidence="1">
    <location>
        <begin position="50"/>
        <end position="109"/>
    </location>
</feature>
<reference evidence="2" key="2">
    <citation type="journal article" date="2015" name="Mol. Genet. Genomics">
        <title>Inheritance of Pantoea type III secretion systems through both vertical and horizontal transfer.</title>
        <authorList>
            <person name="Kirzinger M.W."/>
            <person name="Butz C.J."/>
            <person name="Stavrinides J."/>
        </authorList>
    </citation>
    <scope>NUCLEOTIDE SEQUENCE</scope>
    <source>
        <strain evidence="2">DC432</strain>
    </source>
</reference>
<evidence type="ECO:0000313" key="2">
    <source>
        <dbReference type="EMBL" id="AJW29667.1"/>
    </source>
</evidence>
<dbReference type="RefSeq" id="WP_010245906.1">
    <property type="nucleotide sequence ID" value="NZ_ADWZ01000001.1"/>
</dbReference>
<organism evidence="2">
    <name type="scientific">Enterobacter agglomerans</name>
    <name type="common">Erwinia herbicola</name>
    <name type="synonym">Pantoea agglomerans</name>
    <dbReference type="NCBI Taxonomy" id="549"/>
    <lineage>
        <taxon>Bacteria</taxon>
        <taxon>Pseudomonadati</taxon>
        <taxon>Pseudomonadota</taxon>
        <taxon>Gammaproteobacteria</taxon>
        <taxon>Enterobacterales</taxon>
        <taxon>Erwiniaceae</taxon>
        <taxon>Pantoea</taxon>
        <taxon>Pantoea agglomerans group</taxon>
    </lineage>
</organism>
<feature type="compositionally biased region" description="Low complexity" evidence="1">
    <location>
        <begin position="64"/>
        <end position="73"/>
    </location>
</feature>
<gene>
    <name evidence="2" type="primary">hrpO</name>
</gene>
<evidence type="ECO:0000256" key="1">
    <source>
        <dbReference type="SAM" id="MobiDB-lite"/>
    </source>
</evidence>
<protein>
    <submittedName>
        <fullName evidence="2">Type III secretion system protein</fullName>
    </submittedName>
</protein>
<name>A0A0D4ZZI4_ENTAG</name>
<dbReference type="AlphaFoldDB" id="A0A0D4ZZI4"/>